<reference evidence="1 2" key="1">
    <citation type="journal article" date="2019" name="Emerg. Microbes Infect.">
        <title>Comprehensive subspecies identification of 175 nontuberculous mycobacteria species based on 7547 genomic profiles.</title>
        <authorList>
            <person name="Matsumoto Y."/>
            <person name="Kinjo T."/>
            <person name="Motooka D."/>
            <person name="Nabeya D."/>
            <person name="Jung N."/>
            <person name="Uechi K."/>
            <person name="Horii T."/>
            <person name="Iida T."/>
            <person name="Fujita J."/>
            <person name="Nakamura S."/>
        </authorList>
    </citation>
    <scope>NUCLEOTIDE SEQUENCE [LARGE SCALE GENOMIC DNA]</scope>
    <source>
        <strain evidence="1 2">JCM 30725</strain>
    </source>
</reference>
<gene>
    <name evidence="1" type="ORF">MBOU_31290</name>
</gene>
<dbReference type="Pfam" id="PF10817">
    <property type="entry name" value="DUF2563"/>
    <property type="match status" value="1"/>
</dbReference>
<dbReference type="AlphaFoldDB" id="A0A7I9YRA8"/>
<evidence type="ECO:0000313" key="2">
    <source>
        <dbReference type="Proteomes" id="UP000465360"/>
    </source>
</evidence>
<keyword evidence="2" id="KW-1185">Reference proteome</keyword>
<comment type="caution">
    <text evidence="1">The sequence shown here is derived from an EMBL/GenBank/DDBJ whole genome shotgun (WGS) entry which is preliminary data.</text>
</comment>
<accession>A0A7I9YRA8</accession>
<name>A0A7I9YRA8_MYCBU</name>
<dbReference type="EMBL" id="BLKZ01000001">
    <property type="protein sequence ID" value="GFG91087.1"/>
    <property type="molecule type" value="Genomic_DNA"/>
</dbReference>
<proteinExistence type="predicted"/>
<dbReference type="Proteomes" id="UP000465360">
    <property type="component" value="Unassembled WGS sequence"/>
</dbReference>
<dbReference type="RefSeq" id="WP_163713713.1">
    <property type="nucleotide sequence ID" value="NZ_BLKZ01000001.1"/>
</dbReference>
<sequence>MFVDIEVLHLGANDAHRAGGHAMDGVGRLLRGPLQAGMFGRFAAAEMFHDVLNSAYAAHVGLLQTHGETLMSLGGRVYRAAVEFSDMEQRNAAALRTVPCISST</sequence>
<organism evidence="1 2">
    <name type="scientific">Mycobacterium bourgelatii</name>
    <dbReference type="NCBI Taxonomy" id="1273442"/>
    <lineage>
        <taxon>Bacteria</taxon>
        <taxon>Bacillati</taxon>
        <taxon>Actinomycetota</taxon>
        <taxon>Actinomycetes</taxon>
        <taxon>Mycobacteriales</taxon>
        <taxon>Mycobacteriaceae</taxon>
        <taxon>Mycobacterium</taxon>
    </lineage>
</organism>
<dbReference type="InterPro" id="IPR022534">
    <property type="entry name" value="DUF2563"/>
</dbReference>
<evidence type="ECO:0000313" key="1">
    <source>
        <dbReference type="EMBL" id="GFG91087.1"/>
    </source>
</evidence>
<protein>
    <submittedName>
        <fullName evidence="1">Uncharacterized protein</fullName>
    </submittedName>
</protein>